<evidence type="ECO:0000259" key="2">
    <source>
        <dbReference type="PROSITE" id="PS50943"/>
    </source>
</evidence>
<organism evidence="3 4">
    <name type="scientific">Streptococcus agalactiae LMG 14747</name>
    <dbReference type="NCBI Taxonomy" id="1154860"/>
    <lineage>
        <taxon>Bacteria</taxon>
        <taxon>Bacillati</taxon>
        <taxon>Bacillota</taxon>
        <taxon>Bacilli</taxon>
        <taxon>Lactobacillales</taxon>
        <taxon>Streptococcaceae</taxon>
        <taxon>Streptococcus</taxon>
    </lineage>
</organism>
<dbReference type="SMART" id="SM00530">
    <property type="entry name" value="HTH_XRE"/>
    <property type="match status" value="1"/>
</dbReference>
<sequence>MLRLKELRTKKGISLNKLSKELEKKYGLVVSDSQLSFYENEKRRPRDEKIWDDLANYFQVSVSYLLGYSNNPKQYEDEIVFKNNNTGHIFSFSPKASYEEEKKKIEQKILTALKDEAVVISDKDIQNIFSLIDSTRLDNPNTYQGKQFVQDVLDKNTDLTNMILELKDDGFSLVFEDFETTQKPRQNDGKGKD</sequence>
<gene>
    <name evidence="3" type="ORF">SAG0136_00565</name>
</gene>
<dbReference type="GO" id="GO:0003677">
    <property type="term" value="F:DNA binding"/>
    <property type="evidence" value="ECO:0007669"/>
    <property type="project" value="UniProtKB-KW"/>
</dbReference>
<protein>
    <submittedName>
        <fullName evidence="3">XRE family transcriptional regulator</fullName>
    </submittedName>
</protein>
<dbReference type="PROSITE" id="PS50943">
    <property type="entry name" value="HTH_CROC1"/>
    <property type="match status" value="1"/>
</dbReference>
<proteinExistence type="predicted"/>
<comment type="caution">
    <text evidence="3">The sequence shown here is derived from an EMBL/GenBank/DDBJ whole genome shotgun (WGS) entry which is preliminary data.</text>
</comment>
<accession>V6YYQ4</accession>
<dbReference type="Pfam" id="PF01381">
    <property type="entry name" value="HTH_3"/>
    <property type="match status" value="1"/>
</dbReference>
<evidence type="ECO:0000313" key="3">
    <source>
        <dbReference type="EMBL" id="ESV53777.1"/>
    </source>
</evidence>
<dbReference type="AlphaFoldDB" id="V6YYQ4"/>
<dbReference type="Gene3D" id="1.10.260.40">
    <property type="entry name" value="lambda repressor-like DNA-binding domains"/>
    <property type="match status" value="1"/>
</dbReference>
<feature type="domain" description="HTH cro/C1-type" evidence="2">
    <location>
        <begin position="4"/>
        <end position="65"/>
    </location>
</feature>
<keyword evidence="1" id="KW-0238">DNA-binding</keyword>
<dbReference type="Proteomes" id="UP000018482">
    <property type="component" value="Unassembled WGS sequence"/>
</dbReference>
<dbReference type="CDD" id="cd00093">
    <property type="entry name" value="HTH_XRE"/>
    <property type="match status" value="1"/>
</dbReference>
<evidence type="ECO:0000256" key="1">
    <source>
        <dbReference type="ARBA" id="ARBA00023125"/>
    </source>
</evidence>
<evidence type="ECO:0000313" key="4">
    <source>
        <dbReference type="Proteomes" id="UP000018482"/>
    </source>
</evidence>
<dbReference type="EMBL" id="ANQC01000008">
    <property type="protein sequence ID" value="ESV53777.1"/>
    <property type="molecule type" value="Genomic_DNA"/>
</dbReference>
<dbReference type="eggNOG" id="COG1396">
    <property type="taxonomic scope" value="Bacteria"/>
</dbReference>
<dbReference type="PANTHER" id="PTHR46558">
    <property type="entry name" value="TRACRIPTIONAL REGULATORY PROTEIN-RELATED-RELATED"/>
    <property type="match status" value="1"/>
</dbReference>
<name>V6YYQ4_STRAG</name>
<dbReference type="PANTHER" id="PTHR46558:SF11">
    <property type="entry name" value="HTH-TYPE TRANSCRIPTIONAL REGULATOR XRE"/>
    <property type="match status" value="1"/>
</dbReference>
<dbReference type="InterPro" id="IPR010982">
    <property type="entry name" value="Lambda_DNA-bd_dom_sf"/>
</dbReference>
<dbReference type="SUPFAM" id="SSF47413">
    <property type="entry name" value="lambda repressor-like DNA-binding domains"/>
    <property type="match status" value="1"/>
</dbReference>
<dbReference type="InterPro" id="IPR001387">
    <property type="entry name" value="Cro/C1-type_HTH"/>
</dbReference>
<reference evidence="3 4" key="1">
    <citation type="submission" date="2013-05" db="EMBL/GenBank/DDBJ databases">
        <authorList>
            <person name="Richards V.P."/>
            <person name="Durkin S.A.S."/>
            <person name="Kim M."/>
            <person name="Pavinski Bitar P.D."/>
            <person name="Stanhope M.J."/>
            <person name="Town C.D."/>
            <person name="Venter J.C."/>
        </authorList>
    </citation>
    <scope>NUCLEOTIDE SEQUENCE [LARGE SCALE GENOMIC DNA]</scope>
    <source>
        <strain evidence="3 4">LMG 14747</strain>
    </source>
</reference>